<keyword evidence="2" id="KW-1185">Reference proteome</keyword>
<dbReference type="EMBL" id="MU393482">
    <property type="protein sequence ID" value="KAI4864690.1"/>
    <property type="molecule type" value="Genomic_DNA"/>
</dbReference>
<proteinExistence type="predicted"/>
<accession>A0ACB9Z0K6</accession>
<gene>
    <name evidence="1" type="ORF">F4820DRAFT_326008</name>
</gene>
<sequence length="626" mass="69031">MGESLSREAADATTLIHIGDSDFIIHPEVSLKITPLRSSERFIPATVIHCDDTTHFGATELDKLRDGFGKDDVWTGDFLKLLIVQHSVTLTISDHIAHQAMKLPRGEQQTPAGPYVIHTSTGRVHSISKLFEDTSNAFVRGTLPETGTDRYRWLTSIDRIPVPSKLYNSQPNDLLPLQGMRFGVKDSIDIAGLETGCGSRCYRSFHPAKSTSAAFVSRLISAGAVMIGKMRCCQWCDGQDPLERFEEVSPTNPRGDAFQKPSSSSSGSAAGAASYAWLDFTIGTDTGGSIRHPAGVNGLYGTRPSVGSIPSSGLVCSEYMDTPGVFARSAAITRAITRVMARQTLTESATKLERKIQYKLLYAIKPKISDSNKTAKLFNRGEEASNTSTPTSMVFEDFVKNLEKHLNCRRHEVCLYDLWRDTRPKTAPESLVKATETIYQNIVYYELWHNVVGPFVKEYQTAHSNRVPFIEPITKARLDYGSKVSRADYNISAAALKTYATWVNEIFVPPPSSTCAGTDTVTIPLLIYPQSWGVPRYRDEIVDRTGGNIFWKGFSPYSISYCSGCPDVTVPIGEAKFHSKITNTDEYLPVAVSLLAPRGEDEVLLGLLEDLEKENIVKEVGCGSRL</sequence>
<reference evidence="1 2" key="1">
    <citation type="journal article" date="2022" name="New Phytol.">
        <title>Ecological generalism drives hyperdiversity of secondary metabolite gene clusters in xylarialean endophytes.</title>
        <authorList>
            <person name="Franco M.E.E."/>
            <person name="Wisecaver J.H."/>
            <person name="Arnold A.E."/>
            <person name="Ju Y.M."/>
            <person name="Slot J.C."/>
            <person name="Ahrendt S."/>
            <person name="Moore L.P."/>
            <person name="Eastman K.E."/>
            <person name="Scott K."/>
            <person name="Konkel Z."/>
            <person name="Mondo S.J."/>
            <person name="Kuo A."/>
            <person name="Hayes R.D."/>
            <person name="Haridas S."/>
            <person name="Andreopoulos B."/>
            <person name="Riley R."/>
            <person name="LaButti K."/>
            <person name="Pangilinan J."/>
            <person name="Lipzen A."/>
            <person name="Amirebrahimi M."/>
            <person name="Yan J."/>
            <person name="Adam C."/>
            <person name="Keymanesh K."/>
            <person name="Ng V."/>
            <person name="Louie K."/>
            <person name="Northen T."/>
            <person name="Drula E."/>
            <person name="Henrissat B."/>
            <person name="Hsieh H.M."/>
            <person name="Youens-Clark K."/>
            <person name="Lutzoni F."/>
            <person name="Miadlikowska J."/>
            <person name="Eastwood D.C."/>
            <person name="Hamelin R.C."/>
            <person name="Grigoriev I.V."/>
            <person name="U'Ren J.M."/>
        </authorList>
    </citation>
    <scope>NUCLEOTIDE SEQUENCE [LARGE SCALE GENOMIC DNA]</scope>
    <source>
        <strain evidence="1 2">CBS 119005</strain>
    </source>
</reference>
<evidence type="ECO:0000313" key="2">
    <source>
        <dbReference type="Proteomes" id="UP001497700"/>
    </source>
</evidence>
<name>A0ACB9Z0K6_9PEZI</name>
<organism evidence="1 2">
    <name type="scientific">Hypoxylon rubiginosum</name>
    <dbReference type="NCBI Taxonomy" id="110542"/>
    <lineage>
        <taxon>Eukaryota</taxon>
        <taxon>Fungi</taxon>
        <taxon>Dikarya</taxon>
        <taxon>Ascomycota</taxon>
        <taxon>Pezizomycotina</taxon>
        <taxon>Sordariomycetes</taxon>
        <taxon>Xylariomycetidae</taxon>
        <taxon>Xylariales</taxon>
        <taxon>Hypoxylaceae</taxon>
        <taxon>Hypoxylon</taxon>
    </lineage>
</organism>
<dbReference type="Proteomes" id="UP001497700">
    <property type="component" value="Unassembled WGS sequence"/>
</dbReference>
<comment type="caution">
    <text evidence="1">The sequence shown here is derived from an EMBL/GenBank/DDBJ whole genome shotgun (WGS) entry which is preliminary data.</text>
</comment>
<protein>
    <submittedName>
        <fullName evidence="1">Amidase signature domain-containing protein</fullName>
    </submittedName>
</protein>
<evidence type="ECO:0000313" key="1">
    <source>
        <dbReference type="EMBL" id="KAI4864690.1"/>
    </source>
</evidence>